<dbReference type="InterPro" id="IPR043504">
    <property type="entry name" value="Peptidase_S1_PA_chymotrypsin"/>
</dbReference>
<evidence type="ECO:0000259" key="2">
    <source>
        <dbReference type="PROSITE" id="PS50240"/>
    </source>
</evidence>
<name>A0A0A9W9E2_LYGHE</name>
<reference evidence="3" key="2">
    <citation type="submission" date="2014-07" db="EMBL/GenBank/DDBJ databases">
        <authorList>
            <person name="Hull J."/>
        </authorList>
    </citation>
    <scope>NUCLEOTIDE SEQUENCE</scope>
</reference>
<reference evidence="4" key="3">
    <citation type="submission" date="2014-09" db="EMBL/GenBank/DDBJ databases">
        <authorList>
            <person name="Magalhaes I.L.F."/>
            <person name="Oliveira U."/>
            <person name="Santos F.R."/>
            <person name="Vidigal T.H.D.A."/>
            <person name="Brescovit A.D."/>
            <person name="Santos A.J."/>
        </authorList>
    </citation>
    <scope>NUCLEOTIDE SEQUENCE</scope>
</reference>
<dbReference type="GO" id="GO:0004252">
    <property type="term" value="F:serine-type endopeptidase activity"/>
    <property type="evidence" value="ECO:0007669"/>
    <property type="project" value="InterPro"/>
</dbReference>
<dbReference type="PANTHER" id="PTHR24260:SF132">
    <property type="entry name" value="PEPTIDASE S1 DOMAIN-CONTAINING PROTEIN"/>
    <property type="match status" value="1"/>
</dbReference>
<evidence type="ECO:0000256" key="1">
    <source>
        <dbReference type="SAM" id="SignalP"/>
    </source>
</evidence>
<dbReference type="Gene3D" id="2.40.10.10">
    <property type="entry name" value="Trypsin-like serine proteases"/>
    <property type="match status" value="2"/>
</dbReference>
<dbReference type="GO" id="GO:0006508">
    <property type="term" value="P:proteolysis"/>
    <property type="evidence" value="ECO:0007669"/>
    <property type="project" value="InterPro"/>
</dbReference>
<feature type="non-terminal residue" evidence="3">
    <location>
        <position position="1"/>
    </location>
</feature>
<dbReference type="SMART" id="SM00020">
    <property type="entry name" value="Tryp_SPc"/>
    <property type="match status" value="1"/>
</dbReference>
<reference evidence="3" key="1">
    <citation type="journal article" date="2014" name="PLoS ONE">
        <title>Transcriptome-Based Identification of ABC Transporters in the Western Tarnished Plant Bug Lygus hesperus.</title>
        <authorList>
            <person name="Hull J.J."/>
            <person name="Chaney K."/>
            <person name="Geib S.M."/>
            <person name="Fabrick J.A."/>
            <person name="Brent C.S."/>
            <person name="Walsh D."/>
            <person name="Lavine L.C."/>
        </authorList>
    </citation>
    <scope>NUCLEOTIDE SEQUENCE</scope>
</reference>
<dbReference type="PROSITE" id="PS50240">
    <property type="entry name" value="TRYPSIN_DOM"/>
    <property type="match status" value="1"/>
</dbReference>
<feature type="domain" description="Peptidase S1" evidence="2">
    <location>
        <begin position="25"/>
        <end position="309"/>
    </location>
</feature>
<proteinExistence type="predicted"/>
<sequence>RMFPLFSIAFGFASVLLDVECSERIVGVERILSLPTNGGRGWDSVLNYHDGCAGVLMSSTEVLTTCECVIDNSRHEHLMSRYKREGDEISILELSELRVRTKDIMSPDSEFIGVTEVRVHPKCDGDGAYDFAMMRLAKPVNVSDKTFANFPFGEEWNGKWSSSSEPETGCHLATYLTNALMWDHPIKAKTMYEDMTEIPVNVIPVEKCNSFIKDGAKRRNFDKNAEICVEAEIKAPICKADLGSALICNESLIGITTVTELTCNNNALSIVNSLDGSWDFIYDFMEIGYQHRFTCWAKILYNWLIRSFKFLIHIGL</sequence>
<feature type="signal peptide" evidence="1">
    <location>
        <begin position="1"/>
        <end position="21"/>
    </location>
</feature>
<evidence type="ECO:0000313" key="3">
    <source>
        <dbReference type="EMBL" id="JAG04424.1"/>
    </source>
</evidence>
<gene>
    <name evidence="3" type="primary">Klk1b4</name>
    <name evidence="3" type="ORF">CM83_15151</name>
</gene>
<keyword evidence="1" id="KW-0732">Signal</keyword>
<dbReference type="AlphaFoldDB" id="A0A0A9W9E2"/>
<dbReference type="Pfam" id="PF00089">
    <property type="entry name" value="Trypsin"/>
    <property type="match status" value="1"/>
</dbReference>
<dbReference type="EMBL" id="GBHO01039180">
    <property type="protein sequence ID" value="JAG04424.1"/>
    <property type="molecule type" value="Transcribed_RNA"/>
</dbReference>
<dbReference type="EMBL" id="GBRD01007152">
    <property type="protein sequence ID" value="JAG58669.1"/>
    <property type="molecule type" value="Transcribed_RNA"/>
</dbReference>
<dbReference type="InterPro" id="IPR009003">
    <property type="entry name" value="Peptidase_S1_PA"/>
</dbReference>
<dbReference type="InterPro" id="IPR051333">
    <property type="entry name" value="CLIP_Serine_Protease"/>
</dbReference>
<organism evidence="3">
    <name type="scientific">Lygus hesperus</name>
    <name type="common">Western plant bug</name>
    <dbReference type="NCBI Taxonomy" id="30085"/>
    <lineage>
        <taxon>Eukaryota</taxon>
        <taxon>Metazoa</taxon>
        <taxon>Ecdysozoa</taxon>
        <taxon>Arthropoda</taxon>
        <taxon>Hexapoda</taxon>
        <taxon>Insecta</taxon>
        <taxon>Pterygota</taxon>
        <taxon>Neoptera</taxon>
        <taxon>Paraneoptera</taxon>
        <taxon>Hemiptera</taxon>
        <taxon>Heteroptera</taxon>
        <taxon>Panheteroptera</taxon>
        <taxon>Cimicomorpha</taxon>
        <taxon>Miridae</taxon>
        <taxon>Mirini</taxon>
        <taxon>Lygus</taxon>
    </lineage>
</organism>
<dbReference type="PANTHER" id="PTHR24260">
    <property type="match status" value="1"/>
</dbReference>
<evidence type="ECO:0000313" key="4">
    <source>
        <dbReference type="EMBL" id="JAG58669.1"/>
    </source>
</evidence>
<dbReference type="InterPro" id="IPR001254">
    <property type="entry name" value="Trypsin_dom"/>
</dbReference>
<accession>A0A0A9W9E2</accession>
<protein>
    <submittedName>
        <fullName evidence="3">Kallikrein 1-related peptidase-like b4</fullName>
    </submittedName>
</protein>
<dbReference type="SUPFAM" id="SSF50494">
    <property type="entry name" value="Trypsin-like serine proteases"/>
    <property type="match status" value="1"/>
</dbReference>
<feature type="chain" id="PRO_5015033631" evidence="1">
    <location>
        <begin position="22"/>
        <end position="316"/>
    </location>
</feature>